<comment type="caution">
    <text evidence="3">The sequence shown here is derived from an EMBL/GenBank/DDBJ whole genome shotgun (WGS) entry which is preliminary data.</text>
</comment>
<dbReference type="PANTHER" id="PTHR43745:SF2">
    <property type="entry name" value="NITROREDUCTASE MJ1384-RELATED"/>
    <property type="match status" value="1"/>
</dbReference>
<proteinExistence type="predicted"/>
<dbReference type="PANTHER" id="PTHR43745">
    <property type="entry name" value="NITROREDUCTASE MJ1384-RELATED"/>
    <property type="match status" value="1"/>
</dbReference>
<feature type="chain" id="PRO_5003148069" evidence="1">
    <location>
        <begin position="26"/>
        <end position="216"/>
    </location>
</feature>
<dbReference type="RefSeq" id="WP_005995709.1">
    <property type="nucleotide sequence ID" value="NZ_AECZ01000028.1"/>
</dbReference>
<accession>E1K084</accession>
<dbReference type="InterPro" id="IPR052544">
    <property type="entry name" value="Bacteriocin_Proc_Enz"/>
</dbReference>
<evidence type="ECO:0000313" key="4">
    <source>
        <dbReference type="Proteomes" id="UP000006250"/>
    </source>
</evidence>
<dbReference type="InterPro" id="IPR000415">
    <property type="entry name" value="Nitroreductase-like"/>
</dbReference>
<gene>
    <name evidence="3" type="ORF">DesfrDRAFT_3284</name>
</gene>
<protein>
    <submittedName>
        <fullName evidence="3">Nitroreductase</fullName>
    </submittedName>
</protein>
<feature type="signal peptide" evidence="1">
    <location>
        <begin position="1"/>
        <end position="25"/>
    </location>
</feature>
<dbReference type="AlphaFoldDB" id="E1K084"/>
<evidence type="ECO:0000259" key="2">
    <source>
        <dbReference type="Pfam" id="PF00881"/>
    </source>
</evidence>
<dbReference type="Gene3D" id="3.40.109.10">
    <property type="entry name" value="NADH Oxidase"/>
    <property type="match status" value="1"/>
</dbReference>
<keyword evidence="1" id="KW-0732">Signal</keyword>
<evidence type="ECO:0000256" key="1">
    <source>
        <dbReference type="SAM" id="SignalP"/>
    </source>
</evidence>
<organism evidence="3 4">
    <name type="scientific">Solidesulfovibrio fructosivorans JJ]</name>
    <dbReference type="NCBI Taxonomy" id="596151"/>
    <lineage>
        <taxon>Bacteria</taxon>
        <taxon>Pseudomonadati</taxon>
        <taxon>Thermodesulfobacteriota</taxon>
        <taxon>Desulfovibrionia</taxon>
        <taxon>Desulfovibrionales</taxon>
        <taxon>Desulfovibrionaceae</taxon>
        <taxon>Solidesulfovibrio</taxon>
    </lineage>
</organism>
<dbReference type="STRING" id="596151.DesfrDRAFT_3284"/>
<reference evidence="3 4" key="1">
    <citation type="submission" date="2010-08" db="EMBL/GenBank/DDBJ databases">
        <title>The draft genome of Desulfovibrio fructosovorans JJ.</title>
        <authorList>
            <consortium name="US DOE Joint Genome Institute (JGI-PGF)"/>
            <person name="Lucas S."/>
            <person name="Copeland A."/>
            <person name="Lapidus A."/>
            <person name="Cheng J.-F."/>
            <person name="Bruce D."/>
            <person name="Goodwin L."/>
            <person name="Pitluck S."/>
            <person name="Land M.L."/>
            <person name="Hauser L."/>
            <person name="Chang Y.-J."/>
            <person name="Jeffries C."/>
            <person name="Wall J.D."/>
            <person name="Stahl D.A."/>
            <person name="Arkin A.P."/>
            <person name="Dehal P."/>
            <person name="Stolyar S.M."/>
            <person name="Hazen T.C."/>
            <person name="Woyke T.J."/>
        </authorList>
    </citation>
    <scope>NUCLEOTIDE SEQUENCE [LARGE SCALE GENOMIC DNA]</scope>
    <source>
        <strain evidence="3 4">JJ</strain>
    </source>
</reference>
<sequence length="216" mass="22592" precursor="true">MDRRTFLLAAGVMAASCGTPGLGLAASGVALPPPAIPGGKTLEEALQKRQSRRQFDARPLPEAVLSGLLWAANGVNRPEIGKHTAPTAMNRQEIAVYVAKADGLFLYEPKDHALSRVKDADLRAATGKQAFAATAPVDLVYVADMAKVAGSTPEEKLFYAGTDTGFVSQNVYLYCAAMDLATVVRASIDTAALASAMGLPATSRITLAQTVGYPNV</sequence>
<dbReference type="GO" id="GO:0016491">
    <property type="term" value="F:oxidoreductase activity"/>
    <property type="evidence" value="ECO:0007669"/>
    <property type="project" value="InterPro"/>
</dbReference>
<dbReference type="OrthoDB" id="9801593at2"/>
<dbReference type="EMBL" id="AECZ01000028">
    <property type="protein sequence ID" value="EFL50002.1"/>
    <property type="molecule type" value="Genomic_DNA"/>
</dbReference>
<keyword evidence="4" id="KW-1185">Reference proteome</keyword>
<dbReference type="CDD" id="cd02142">
    <property type="entry name" value="McbC_SagB-like_oxidoreductase"/>
    <property type="match status" value="1"/>
</dbReference>
<name>E1K084_SOLFR</name>
<feature type="domain" description="Nitroreductase" evidence="2">
    <location>
        <begin position="47"/>
        <end position="213"/>
    </location>
</feature>
<evidence type="ECO:0000313" key="3">
    <source>
        <dbReference type="EMBL" id="EFL50002.1"/>
    </source>
</evidence>
<dbReference type="SUPFAM" id="SSF55469">
    <property type="entry name" value="FMN-dependent nitroreductase-like"/>
    <property type="match status" value="1"/>
</dbReference>
<dbReference type="Pfam" id="PF00881">
    <property type="entry name" value="Nitroreductase"/>
    <property type="match status" value="1"/>
</dbReference>
<dbReference type="eggNOG" id="COG0778">
    <property type="taxonomic scope" value="Bacteria"/>
</dbReference>
<dbReference type="Proteomes" id="UP000006250">
    <property type="component" value="Unassembled WGS sequence"/>
</dbReference>
<dbReference type="PROSITE" id="PS51257">
    <property type="entry name" value="PROKAR_LIPOPROTEIN"/>
    <property type="match status" value="1"/>
</dbReference>
<dbReference type="InterPro" id="IPR029479">
    <property type="entry name" value="Nitroreductase"/>
</dbReference>